<evidence type="ECO:0000313" key="7">
    <source>
        <dbReference type="EMBL" id="SSX22081.1"/>
    </source>
</evidence>
<dbReference type="PROSITE" id="PS50896">
    <property type="entry name" value="LISH"/>
    <property type="match status" value="1"/>
</dbReference>
<sequence length="1466" mass="165056">MSSPADQNVILNGRDLHKILQLWEEKHSTAGYDPEPIVTRIAEILEEETAIYMRKDPDPFDERHPSRHYPECELGKMLKLLFRKDTFMTRLVNDYLRDNYFTNMQNIQQSSQKLNIAACRLILVIMPGLETSAVFQVEFDQLITRLYSWAENAEEPLRSYSVGLLGAAMDVQEITVGFREHNIRLLPLMLQRLRMLQTTFKSAREMTNTYEGPSMMATPTKAFTELSLDGTEDDNAKSNPAPKENTGTYNTERPFAHLGGGSAPSSPDACSKRNASPKMNGLSQKFQNTTDLNALFRNEASQGTQDRTSGYVRNMIPIYPPTIETSQMLILRYLTPMGEYQEFLPCIFEQQAMGLIFRYIDNIDSKDTCLAFEALKYLASLLCHKKFTLEFLSHGGLEKLLRVPRPSLAATGVSVAFYYLAYCEEAMERICTMSPKLIEQLVTYELSLLGCSHDSGRCHATMFFGLSFQFKIMLDEFDRQDGLRKLVNVISVLPILSNTEEYSLNDDEQCAARQVMRHVCVTLKKYFESHLFYKYNQVTRQQNPHPLTTPANVTKAPKNSIDVINEQIRSLQETIPMRSQWPPMDELIRLGGITLLLRIIALSYDWTGSRTCIAETARSALDVLNIGCVVAKVQQIFCDRIDFPDSASLAGVSILLGAAEGEIASDPDVQKSALSVLVNSICAPVNRPSGSVARYGSAKKKTSNKYSEELIQKVWESVRSNNGIIVLLQLMQTKTPITDADCIRGMACRALAGLARSDTVRQIIGKLPLFTSGQLQALMRDPILQEKRAEHVQFQKYALELMERVSGRAKSVNNETDVSLINIHKANVVAQTKIQFNEQQLNQLIYQHLTARGMQDTAASLIKEAQLKNVPFVPKPQLPLSPFTFRSPATAIMPARTRIRGKNLEHSYPGNSSCSSSTLEVNQTCNSMVTSENEDGSVSAASTPIKLIKKTPSANTTNSSLVHANQTNHQRSLQKQITSETFLSTTTQRNVPEQPPNITLDTIITEFLTNQHSLCKNPMSTCPQFDLFTPHKCPDPRPNKVSGMSTNFAARFVYRQSGFNSYKLDRRLVHSNFTSSKVIRCDTDAQFTCVDFTPCTSQMVVGMQSGEVKCFTIHDGSEEWSYNCHESNIISVKMSRDGQFLLTSSTWRSPLSALWSVENKLITPKQQWEDEEFCEFSNLVQDRVLGTKSEVATIYDINTGQKITQFVPQIYNQYLKNRATFDPSDELILSDGVLWDVRSGREIHKFDKLNQNLSGVFHPNGLEVISNTEVWDLRTFHLLRTVNTLEQCQLKFSAQNVMYAISSEVENNMDMDSYSYESSFKVLDSLDYSSIATVDVKRNIYDLCINRFGTKIAVVENQGGYATVEESAVKIYSVGRKKNNDDEMEEEDDEPSGSEQSDSDNDDDNDDAEMRPARRRNRTEGTNNSDGEQNANDSDSDDSSDNSGGSESSWETDSDIEAILEFDDFN</sequence>
<dbReference type="SUPFAM" id="SSF50978">
    <property type="entry name" value="WD40 repeat-like"/>
    <property type="match status" value="1"/>
</dbReference>
<organism evidence="7">
    <name type="scientific">Culicoides sonorensis</name>
    <name type="common">Biting midge</name>
    <dbReference type="NCBI Taxonomy" id="179676"/>
    <lineage>
        <taxon>Eukaryota</taxon>
        <taxon>Metazoa</taxon>
        <taxon>Ecdysozoa</taxon>
        <taxon>Arthropoda</taxon>
        <taxon>Hexapoda</taxon>
        <taxon>Insecta</taxon>
        <taxon>Pterygota</taxon>
        <taxon>Neoptera</taxon>
        <taxon>Endopterygota</taxon>
        <taxon>Diptera</taxon>
        <taxon>Nematocera</taxon>
        <taxon>Chironomoidea</taxon>
        <taxon>Ceratopogonidae</taxon>
        <taxon>Ceratopogoninae</taxon>
        <taxon>Culicoides</taxon>
        <taxon>Monoculicoides</taxon>
    </lineage>
</organism>
<feature type="compositionally biased region" description="Acidic residues" evidence="6">
    <location>
        <begin position="1382"/>
        <end position="1407"/>
    </location>
</feature>
<dbReference type="PANTHER" id="PTHR13129">
    <property type="entry name" value="VPRBP PROTEIN-RELATED"/>
    <property type="match status" value="1"/>
</dbReference>
<gene>
    <name evidence="7" type="primary">CSON005995</name>
</gene>
<feature type="compositionally biased region" description="Polar residues" evidence="6">
    <location>
        <begin position="1420"/>
        <end position="1431"/>
    </location>
</feature>
<dbReference type="InterPro" id="IPR033270">
    <property type="entry name" value="VPRBP/DCAF1"/>
</dbReference>
<protein>
    <submittedName>
        <fullName evidence="7">CSON005995 protein</fullName>
    </submittedName>
</protein>
<name>A0A336LYJ1_CULSO</name>
<feature type="compositionally biased region" description="Acidic residues" evidence="6">
    <location>
        <begin position="1450"/>
        <end position="1466"/>
    </location>
</feature>
<dbReference type="SMART" id="SM00667">
    <property type="entry name" value="LisH"/>
    <property type="match status" value="1"/>
</dbReference>
<keyword evidence="4" id="KW-0833">Ubl conjugation pathway</keyword>
<dbReference type="Gene3D" id="2.130.10.10">
    <property type="entry name" value="YVTN repeat-like/Quinoprotein amine dehydrogenase"/>
    <property type="match status" value="1"/>
</dbReference>
<evidence type="ECO:0000256" key="1">
    <source>
        <dbReference type="ARBA" id="ARBA00004123"/>
    </source>
</evidence>
<evidence type="ECO:0000256" key="5">
    <source>
        <dbReference type="ARBA" id="ARBA00023242"/>
    </source>
</evidence>
<evidence type="ECO:0000256" key="3">
    <source>
        <dbReference type="ARBA" id="ARBA00008845"/>
    </source>
</evidence>
<evidence type="ECO:0000256" key="4">
    <source>
        <dbReference type="ARBA" id="ARBA00022786"/>
    </source>
</evidence>
<evidence type="ECO:0000256" key="6">
    <source>
        <dbReference type="SAM" id="MobiDB-lite"/>
    </source>
</evidence>
<feature type="region of interest" description="Disordered" evidence="6">
    <location>
        <begin position="1375"/>
        <end position="1466"/>
    </location>
</feature>
<dbReference type="SUPFAM" id="SSF48371">
    <property type="entry name" value="ARM repeat"/>
    <property type="match status" value="1"/>
</dbReference>
<keyword evidence="5" id="KW-0539">Nucleus</keyword>
<dbReference type="InterPro" id="IPR006594">
    <property type="entry name" value="LisH"/>
</dbReference>
<dbReference type="GO" id="GO:0005634">
    <property type="term" value="C:nucleus"/>
    <property type="evidence" value="ECO:0007669"/>
    <property type="project" value="UniProtKB-SubCell"/>
</dbReference>
<dbReference type="InterPro" id="IPR036322">
    <property type="entry name" value="WD40_repeat_dom_sf"/>
</dbReference>
<dbReference type="OMA" id="ECSQDQA"/>
<dbReference type="InterPro" id="IPR015943">
    <property type="entry name" value="WD40/YVTN_repeat-like_dom_sf"/>
</dbReference>
<comment type="pathway">
    <text evidence="2">Protein modification; protein ubiquitination.</text>
</comment>
<proteinExistence type="inferred from homology"/>
<dbReference type="VEuPathDB" id="VectorBase:CSON005995"/>
<dbReference type="UniPathway" id="UPA00143"/>
<comment type="subcellular location">
    <subcellularLocation>
        <location evidence="1">Nucleus</location>
    </subcellularLocation>
</comment>
<feature type="region of interest" description="Disordered" evidence="6">
    <location>
        <begin position="230"/>
        <end position="284"/>
    </location>
</feature>
<comment type="similarity">
    <text evidence="3">Belongs to the VPRBP/DCAF1 family.</text>
</comment>
<dbReference type="GO" id="GO:0016567">
    <property type="term" value="P:protein ubiquitination"/>
    <property type="evidence" value="ECO:0007669"/>
    <property type="project" value="UniProtKB-UniPathway"/>
</dbReference>
<dbReference type="InterPro" id="IPR016024">
    <property type="entry name" value="ARM-type_fold"/>
</dbReference>
<dbReference type="PANTHER" id="PTHR13129:SF4">
    <property type="entry name" value="DDB1- AND CUL4-ASSOCIATED FACTOR 1"/>
    <property type="match status" value="1"/>
</dbReference>
<accession>A0A336LYJ1</accession>
<dbReference type="EMBL" id="UFQT01000229">
    <property type="protein sequence ID" value="SSX22081.1"/>
    <property type="molecule type" value="Genomic_DNA"/>
</dbReference>
<evidence type="ECO:0000256" key="2">
    <source>
        <dbReference type="ARBA" id="ARBA00004906"/>
    </source>
</evidence>
<dbReference type="GO" id="GO:0080008">
    <property type="term" value="C:Cul4-RING E3 ubiquitin ligase complex"/>
    <property type="evidence" value="ECO:0007669"/>
    <property type="project" value="TreeGrafter"/>
</dbReference>
<reference evidence="7" key="1">
    <citation type="submission" date="2018-07" db="EMBL/GenBank/DDBJ databases">
        <authorList>
            <person name="Quirk P.G."/>
            <person name="Krulwich T.A."/>
        </authorList>
    </citation>
    <scope>NUCLEOTIDE SEQUENCE</scope>
</reference>